<dbReference type="Proteomes" id="UP000639772">
    <property type="component" value="Unassembled WGS sequence"/>
</dbReference>
<keyword evidence="4" id="KW-1185">Reference proteome</keyword>
<name>A0A835P5W8_VANPL</name>
<reference evidence="4 5" key="1">
    <citation type="journal article" date="2020" name="Nat. Food">
        <title>A phased Vanilla planifolia genome enables genetic improvement of flavour and production.</title>
        <authorList>
            <person name="Hasing T."/>
            <person name="Tang H."/>
            <person name="Brym M."/>
            <person name="Khazi F."/>
            <person name="Huang T."/>
            <person name="Chambers A.H."/>
        </authorList>
    </citation>
    <scope>NUCLEOTIDE SEQUENCE [LARGE SCALE GENOMIC DNA]</scope>
    <source>
        <tissue evidence="3">Leaf</tissue>
    </source>
</reference>
<dbReference type="EMBL" id="JADCNL010000647">
    <property type="protein sequence ID" value="KAG0445832.1"/>
    <property type="molecule type" value="Genomic_DNA"/>
</dbReference>
<dbReference type="AlphaFoldDB" id="A0A835P5W8"/>
<protein>
    <submittedName>
        <fullName evidence="3">Uncharacterized protein</fullName>
    </submittedName>
</protein>
<dbReference type="Proteomes" id="UP000636800">
    <property type="component" value="Unassembled WGS sequence"/>
</dbReference>
<organism evidence="3 4">
    <name type="scientific">Vanilla planifolia</name>
    <name type="common">Vanilla</name>
    <dbReference type="NCBI Taxonomy" id="51239"/>
    <lineage>
        <taxon>Eukaryota</taxon>
        <taxon>Viridiplantae</taxon>
        <taxon>Streptophyta</taxon>
        <taxon>Embryophyta</taxon>
        <taxon>Tracheophyta</taxon>
        <taxon>Spermatophyta</taxon>
        <taxon>Magnoliopsida</taxon>
        <taxon>Liliopsida</taxon>
        <taxon>Asparagales</taxon>
        <taxon>Orchidaceae</taxon>
        <taxon>Vanilloideae</taxon>
        <taxon>Vanilleae</taxon>
        <taxon>Vanilla</taxon>
    </lineage>
</organism>
<accession>A0A835P5W8</accession>
<evidence type="ECO:0000313" key="4">
    <source>
        <dbReference type="Proteomes" id="UP000636800"/>
    </source>
</evidence>
<evidence type="ECO:0000256" key="1">
    <source>
        <dbReference type="SAM" id="MobiDB-lite"/>
    </source>
</evidence>
<comment type="caution">
    <text evidence="3">The sequence shown here is derived from an EMBL/GenBank/DDBJ whole genome shotgun (WGS) entry which is preliminary data.</text>
</comment>
<proteinExistence type="predicted"/>
<dbReference type="EMBL" id="JADCNM010000648">
    <property type="protein sequence ID" value="KAG0445807.1"/>
    <property type="molecule type" value="Genomic_DNA"/>
</dbReference>
<sequence length="102" mass="11358">MLRQTSKLCHASGVETVRPQDRASVITIRWDGEHRRERRRKESGDEPATAGRLLFPLPFQTRPRVETGPERALRAAIVARRGRGTNKSSAPTGAGDRVCALR</sequence>
<feature type="region of interest" description="Disordered" evidence="1">
    <location>
        <begin position="80"/>
        <end position="102"/>
    </location>
</feature>
<gene>
    <name evidence="3" type="ORF">HPP92_029143</name>
    <name evidence="2" type="ORF">HPP92_029154</name>
</gene>
<evidence type="ECO:0000313" key="2">
    <source>
        <dbReference type="EMBL" id="KAG0445807.1"/>
    </source>
</evidence>
<evidence type="ECO:0000313" key="3">
    <source>
        <dbReference type="EMBL" id="KAG0445832.1"/>
    </source>
</evidence>
<evidence type="ECO:0000313" key="5">
    <source>
        <dbReference type="Proteomes" id="UP000639772"/>
    </source>
</evidence>